<dbReference type="PROSITE" id="PS52004">
    <property type="entry name" value="KS3_2"/>
    <property type="match status" value="1"/>
</dbReference>
<dbReference type="PANTHER" id="PTHR11712:SF336">
    <property type="entry name" value="3-OXOACYL-[ACYL-CARRIER-PROTEIN] SYNTHASE, MITOCHONDRIAL"/>
    <property type="match status" value="1"/>
</dbReference>
<dbReference type="Gene3D" id="3.40.47.10">
    <property type="match status" value="2"/>
</dbReference>
<keyword evidence="5" id="KW-0732">Signal</keyword>
<evidence type="ECO:0000256" key="1">
    <source>
        <dbReference type="ARBA" id="ARBA00008467"/>
    </source>
</evidence>
<dbReference type="PANTHER" id="PTHR11712">
    <property type="entry name" value="POLYKETIDE SYNTHASE-RELATED"/>
    <property type="match status" value="1"/>
</dbReference>
<sequence length="374" mass="39875">MKRRVVVTGLGMISSIGLTLADSWNALCRKEIGIIPVHSPYIKAAGKIPQSFSLESALENTQQAKNLQNALFIDATIQAIYDAGYAPETESEQVKCGVVESLLASSTKDLFEPLISSSFDRQFWLKIAGGIAASNAAVIAQAKGPCSSIAGGLQSIGDAYFTIKRGEADYMVVSGGSPEIDDNLAGFLNGMNILSPDNEIRPFGRERNGTILGEGAASIVLEEFEHAKARGARIYAEVNGFGSKFNVKLEEKNAAVLKASGNEEFTPGIIFANGSGGEEDAVEAEIIKKSYPNAKVSCIKSSIGHLLSAAGISESVIAILSLNQKIVPPILALKDSEFDLNFVTKITKHKEKCALVHDMRFGTHSSAVTYSLLE</sequence>
<evidence type="ECO:0000256" key="3">
    <source>
        <dbReference type="ARBA" id="ARBA00022679"/>
    </source>
</evidence>
<evidence type="ECO:0000313" key="8">
    <source>
        <dbReference type="Proteomes" id="UP001162131"/>
    </source>
</evidence>
<dbReference type="InterPro" id="IPR020841">
    <property type="entry name" value="PKS_Beta-ketoAc_synthase_dom"/>
</dbReference>
<dbReference type="Pfam" id="PF00109">
    <property type="entry name" value="ketoacyl-synt"/>
    <property type="match status" value="1"/>
</dbReference>
<dbReference type="InterPro" id="IPR000794">
    <property type="entry name" value="Beta-ketoacyl_synthase"/>
</dbReference>
<dbReference type="Pfam" id="PF02801">
    <property type="entry name" value="Ketoacyl-synt_C"/>
    <property type="match status" value="1"/>
</dbReference>
<gene>
    <name evidence="7" type="ORF">BSTOLATCC_MIC41983</name>
</gene>
<dbReference type="SUPFAM" id="SSF53901">
    <property type="entry name" value="Thiolase-like"/>
    <property type="match status" value="2"/>
</dbReference>
<keyword evidence="8" id="KW-1185">Reference proteome</keyword>
<dbReference type="Proteomes" id="UP001162131">
    <property type="component" value="Unassembled WGS sequence"/>
</dbReference>
<dbReference type="InterPro" id="IPR016039">
    <property type="entry name" value="Thiolase-like"/>
</dbReference>
<reference evidence="7" key="1">
    <citation type="submission" date="2021-09" db="EMBL/GenBank/DDBJ databases">
        <authorList>
            <consortium name="AG Swart"/>
            <person name="Singh M."/>
            <person name="Singh A."/>
            <person name="Seah K."/>
            <person name="Emmerich C."/>
        </authorList>
    </citation>
    <scope>NUCLEOTIDE SEQUENCE</scope>
    <source>
        <strain evidence="7">ATCC30299</strain>
    </source>
</reference>
<dbReference type="GO" id="GO:0006633">
    <property type="term" value="P:fatty acid biosynthetic process"/>
    <property type="evidence" value="ECO:0007669"/>
    <property type="project" value="TreeGrafter"/>
</dbReference>
<dbReference type="EMBL" id="CAJZBQ010000041">
    <property type="protein sequence ID" value="CAG9326715.1"/>
    <property type="molecule type" value="Genomic_DNA"/>
</dbReference>
<evidence type="ECO:0000256" key="4">
    <source>
        <dbReference type="RuleBase" id="RU003694"/>
    </source>
</evidence>
<dbReference type="SMART" id="SM00825">
    <property type="entry name" value="PKS_KS"/>
    <property type="match status" value="1"/>
</dbReference>
<feature type="chain" id="PRO_5043942012" description="beta-ketoacyl-[acyl-carrier-protein] synthase I" evidence="5">
    <location>
        <begin position="22"/>
        <end position="374"/>
    </location>
</feature>
<name>A0AAU9JM71_9CILI</name>
<accession>A0AAU9JM71</accession>
<comment type="caution">
    <text evidence="7">The sequence shown here is derived from an EMBL/GenBank/DDBJ whole genome shotgun (WGS) entry which is preliminary data.</text>
</comment>
<dbReference type="AlphaFoldDB" id="A0AAU9JM71"/>
<dbReference type="InterPro" id="IPR014031">
    <property type="entry name" value="Ketoacyl_synth_C"/>
</dbReference>
<dbReference type="EC" id="2.3.1.41" evidence="2"/>
<evidence type="ECO:0000256" key="5">
    <source>
        <dbReference type="SAM" id="SignalP"/>
    </source>
</evidence>
<evidence type="ECO:0000259" key="6">
    <source>
        <dbReference type="PROSITE" id="PS52004"/>
    </source>
</evidence>
<evidence type="ECO:0000313" key="7">
    <source>
        <dbReference type="EMBL" id="CAG9326715.1"/>
    </source>
</evidence>
<proteinExistence type="inferred from homology"/>
<feature type="domain" description="Ketosynthase family 3 (KS3)" evidence="6">
    <location>
        <begin position="2"/>
        <end position="372"/>
    </location>
</feature>
<protein>
    <recommendedName>
        <fullName evidence="2">beta-ketoacyl-[acyl-carrier-protein] synthase I</fullName>
        <ecNumber evidence="2">2.3.1.41</ecNumber>
    </recommendedName>
</protein>
<dbReference type="InterPro" id="IPR014030">
    <property type="entry name" value="Ketoacyl_synth_N"/>
</dbReference>
<evidence type="ECO:0000256" key="2">
    <source>
        <dbReference type="ARBA" id="ARBA00013191"/>
    </source>
</evidence>
<feature type="signal peptide" evidence="5">
    <location>
        <begin position="1"/>
        <end position="21"/>
    </location>
</feature>
<comment type="similarity">
    <text evidence="1 4">Belongs to the thiolase-like superfamily. Beta-ketoacyl-ACP synthases family.</text>
</comment>
<dbReference type="GO" id="GO:0004315">
    <property type="term" value="F:3-oxoacyl-[acyl-carrier-protein] synthase activity"/>
    <property type="evidence" value="ECO:0007669"/>
    <property type="project" value="UniProtKB-EC"/>
</dbReference>
<keyword evidence="3 4" id="KW-0808">Transferase</keyword>
<organism evidence="7 8">
    <name type="scientific">Blepharisma stoltei</name>
    <dbReference type="NCBI Taxonomy" id="1481888"/>
    <lineage>
        <taxon>Eukaryota</taxon>
        <taxon>Sar</taxon>
        <taxon>Alveolata</taxon>
        <taxon>Ciliophora</taxon>
        <taxon>Postciliodesmatophora</taxon>
        <taxon>Heterotrichea</taxon>
        <taxon>Heterotrichida</taxon>
        <taxon>Blepharismidae</taxon>
        <taxon>Blepharisma</taxon>
    </lineage>
</organism>